<organism evidence="2 3">
    <name type="scientific">Lusitaniella coriacea LEGE 07157</name>
    <dbReference type="NCBI Taxonomy" id="945747"/>
    <lineage>
        <taxon>Bacteria</taxon>
        <taxon>Bacillati</taxon>
        <taxon>Cyanobacteriota</taxon>
        <taxon>Cyanophyceae</taxon>
        <taxon>Spirulinales</taxon>
        <taxon>Lusitaniellaceae</taxon>
        <taxon>Lusitaniella</taxon>
    </lineage>
</organism>
<accession>A0A8J7DWF7</accession>
<dbReference type="EMBL" id="JADEWZ010000013">
    <property type="protein sequence ID" value="MBE9116339.1"/>
    <property type="molecule type" value="Genomic_DNA"/>
</dbReference>
<keyword evidence="1" id="KW-0812">Transmembrane</keyword>
<keyword evidence="1" id="KW-0472">Membrane</keyword>
<proteinExistence type="predicted"/>
<keyword evidence="3" id="KW-1185">Reference proteome</keyword>
<dbReference type="RefSeq" id="WP_194029431.1">
    <property type="nucleotide sequence ID" value="NZ_JADEWZ010000013.1"/>
</dbReference>
<evidence type="ECO:0000313" key="2">
    <source>
        <dbReference type="EMBL" id="MBE9116339.1"/>
    </source>
</evidence>
<evidence type="ECO:0000256" key="1">
    <source>
        <dbReference type="SAM" id="Phobius"/>
    </source>
</evidence>
<feature type="transmembrane region" description="Helical" evidence="1">
    <location>
        <begin position="43"/>
        <end position="64"/>
    </location>
</feature>
<evidence type="ECO:0000313" key="3">
    <source>
        <dbReference type="Proteomes" id="UP000654482"/>
    </source>
</evidence>
<dbReference type="Proteomes" id="UP000654482">
    <property type="component" value="Unassembled WGS sequence"/>
</dbReference>
<feature type="transmembrane region" description="Helical" evidence="1">
    <location>
        <begin position="84"/>
        <end position="104"/>
    </location>
</feature>
<sequence>MQTDLNQLQIPIEELEDAVDLNPRLMLATDICRVFILKHRQRLLSVVLTELLTFVAIVAFAMPLGLIVNRSLGFFSNDPTDIRAFFAVLFGVSWTLLSSINFYLWQKAKKLKSLAKLMNEIEKYNQVIQSIDLGVRLDLARNPQQEMSQDLQETMRVLRTTRQSLIDALKVERIIREHQTILGNRNELCNTLATNLETLMTFELRNETSEYGSLVQNALQIGIAVYREVENLQNR</sequence>
<comment type="caution">
    <text evidence="2">The sequence shown here is derived from an EMBL/GenBank/DDBJ whole genome shotgun (WGS) entry which is preliminary data.</text>
</comment>
<reference evidence="2" key="1">
    <citation type="submission" date="2020-10" db="EMBL/GenBank/DDBJ databases">
        <authorList>
            <person name="Castelo-Branco R."/>
            <person name="Eusebio N."/>
            <person name="Adriana R."/>
            <person name="Vieira A."/>
            <person name="Brugerolle De Fraissinette N."/>
            <person name="Rezende De Castro R."/>
            <person name="Schneider M.P."/>
            <person name="Vasconcelos V."/>
            <person name="Leao P.N."/>
        </authorList>
    </citation>
    <scope>NUCLEOTIDE SEQUENCE</scope>
    <source>
        <strain evidence="2">LEGE 07157</strain>
    </source>
</reference>
<keyword evidence="1" id="KW-1133">Transmembrane helix</keyword>
<name>A0A8J7DWF7_9CYAN</name>
<gene>
    <name evidence="2" type="ORF">IQ249_10560</name>
</gene>
<protein>
    <submittedName>
        <fullName evidence="2">Uncharacterized protein</fullName>
    </submittedName>
</protein>
<dbReference type="AlphaFoldDB" id="A0A8J7DWF7"/>